<evidence type="ECO:0000259" key="12">
    <source>
        <dbReference type="Pfam" id="PF02852"/>
    </source>
</evidence>
<dbReference type="PRINTS" id="PR00411">
    <property type="entry name" value="PNDRDTASEI"/>
</dbReference>
<feature type="domain" description="FAD/NAD(P)-binding" evidence="13">
    <location>
        <begin position="81"/>
        <end position="409"/>
    </location>
</feature>
<dbReference type="SUPFAM" id="SSF51905">
    <property type="entry name" value="FAD/NAD(P)-binding domain"/>
    <property type="match status" value="1"/>
</dbReference>
<feature type="binding site" evidence="8">
    <location>
        <position position="136"/>
    </location>
    <ligand>
        <name>FAD</name>
        <dbReference type="ChEBI" id="CHEBI:57692"/>
    </ligand>
</feature>
<evidence type="ECO:0000256" key="3">
    <source>
        <dbReference type="ARBA" id="ARBA00022827"/>
    </source>
</evidence>
<dbReference type="SUPFAM" id="SSF55424">
    <property type="entry name" value="FAD/NAD-linked reductases, dimerisation (C-terminal) domain"/>
    <property type="match status" value="1"/>
</dbReference>
<evidence type="ECO:0008006" key="16">
    <source>
        <dbReference type="Google" id="ProtNLM"/>
    </source>
</evidence>
<dbReference type="PIRSF" id="PIRSF000350">
    <property type="entry name" value="Mercury_reductase_MerA"/>
    <property type="match status" value="1"/>
</dbReference>
<feature type="binding site" evidence="8">
    <location>
        <begin position="259"/>
        <end position="266"/>
    </location>
    <ligand>
        <name>NAD(+)</name>
        <dbReference type="ChEBI" id="CHEBI:57540"/>
    </ligand>
</feature>
<dbReference type="InterPro" id="IPR023753">
    <property type="entry name" value="FAD/NAD-binding_dom"/>
</dbReference>
<evidence type="ECO:0000259" key="13">
    <source>
        <dbReference type="Pfam" id="PF07992"/>
    </source>
</evidence>
<evidence type="ECO:0000256" key="2">
    <source>
        <dbReference type="ARBA" id="ARBA00022630"/>
    </source>
</evidence>
<dbReference type="InterPro" id="IPR036188">
    <property type="entry name" value="FAD/NAD-bd_sf"/>
</dbReference>
<comment type="caution">
    <text evidence="14">The sequence shown here is derived from an EMBL/GenBank/DDBJ whole genome shotgun (WGS) entry which is preliminary data.</text>
</comment>
<dbReference type="PANTHER" id="PTHR42737">
    <property type="entry name" value="GLUTATHIONE REDUCTASE"/>
    <property type="match status" value="1"/>
</dbReference>
<dbReference type="InterPro" id="IPR004099">
    <property type="entry name" value="Pyr_nucl-diS_OxRdtase_dimer"/>
</dbReference>
<reference evidence="14 15" key="1">
    <citation type="journal article" date="2024" name="Nat. Commun.">
        <title>Phylogenomics reveals the evolutionary origins of lichenization in chlorophyte algae.</title>
        <authorList>
            <person name="Puginier C."/>
            <person name="Libourel C."/>
            <person name="Otte J."/>
            <person name="Skaloud P."/>
            <person name="Haon M."/>
            <person name="Grisel S."/>
            <person name="Petersen M."/>
            <person name="Berrin J.G."/>
            <person name="Delaux P.M."/>
            <person name="Dal Grande F."/>
            <person name="Keller J."/>
        </authorList>
    </citation>
    <scope>NUCLEOTIDE SEQUENCE [LARGE SCALE GENOMIC DNA]</scope>
    <source>
        <strain evidence="14 15">SAG 2043</strain>
    </source>
</reference>
<dbReference type="AlphaFoldDB" id="A0AAW1QRG3"/>
<dbReference type="PANTHER" id="PTHR42737:SF2">
    <property type="entry name" value="GLUTATHIONE REDUCTASE"/>
    <property type="match status" value="1"/>
</dbReference>
<gene>
    <name evidence="14" type="ORF">WJX72_008264</name>
</gene>
<dbReference type="Proteomes" id="UP001489004">
    <property type="component" value="Unassembled WGS sequence"/>
</dbReference>
<accession>A0AAW1QRG3</accession>
<evidence type="ECO:0000256" key="7">
    <source>
        <dbReference type="PIRSR" id="PIRSR000350-2"/>
    </source>
</evidence>
<comment type="cofactor">
    <cofactor evidence="8">
        <name>FAD</name>
        <dbReference type="ChEBI" id="CHEBI:57692"/>
    </cofactor>
    <text evidence="8">Binds 1 FAD per subunit.</text>
</comment>
<keyword evidence="2 10" id="KW-0285">Flavoprotein</keyword>
<keyword evidence="5" id="KW-1015">Disulfide bond</keyword>
<feature type="domain" description="Pyridine nucleotide-disulphide oxidoreductase dimerisation" evidence="12">
    <location>
        <begin position="431"/>
        <end position="539"/>
    </location>
</feature>
<dbReference type="GO" id="GO:0004362">
    <property type="term" value="F:glutathione-disulfide reductase (NADPH) activity"/>
    <property type="evidence" value="ECO:0007669"/>
    <property type="project" value="TreeGrafter"/>
</dbReference>
<dbReference type="GO" id="GO:0005829">
    <property type="term" value="C:cytosol"/>
    <property type="evidence" value="ECO:0007669"/>
    <property type="project" value="TreeGrafter"/>
</dbReference>
<dbReference type="EMBL" id="JALJOR010000002">
    <property type="protein sequence ID" value="KAK9824171.1"/>
    <property type="molecule type" value="Genomic_DNA"/>
</dbReference>
<keyword evidence="6 10" id="KW-0676">Redox-active center</keyword>
<dbReference type="InterPro" id="IPR046952">
    <property type="entry name" value="GSHR/TRXR-like"/>
</dbReference>
<keyword evidence="8" id="KW-0547">Nucleotide-binding</keyword>
<feature type="disulfide bond" description="Redox-active" evidence="9">
    <location>
        <begin position="127"/>
        <end position="132"/>
    </location>
</feature>
<proteinExistence type="inferred from homology"/>
<feature type="binding site" evidence="8">
    <location>
        <position position="352"/>
    </location>
    <ligand>
        <name>NAD(+)</name>
        <dbReference type="ChEBI" id="CHEBI:57540"/>
    </ligand>
</feature>
<dbReference type="InterPro" id="IPR001100">
    <property type="entry name" value="Pyr_nuc-diS_OxRdtase"/>
</dbReference>
<sequence>MSFALTRLPQTSAATGRSSTVFRATSRLPGTPSWSTGLLGFAAGLGQMPSSVSRSALQARAESSNGASSSQNGSAPDYDYDLFTIGAGSGGVRASKASADLGAKVGICELPLGRIATDTIGGVGGTCILRGCVPKKLLSYGSEFALEYRHGHNFGWEQSAPPALNWERLMANKNKELDRLNGVYRKMLRDAGIDFFEGRGQIIDQHTVEVNGKRFKVKNICIATGGKPITPPIEGAEHAIISDQILDLPKLPKKLAVVGGGYISCEQATIYNAFGSEVHVFNRTPSILGKFDKECTSFIAEQYKLAGVKIYTSCSPEKLAKQPDGRITIEAKYEDGKQISVEDFDYVLMATGRKPNTKGIGLEKVGVELDDKGGVKVDEYSRSVSVPNVFAIGDVTNRIPLTPVARMEGSLLGAHLFGDEPDEAKPDYEGVPSVVFSTPQMATVGLSEEDAIEKFKDVDVYTSTFRPMKNSMADEELKALTKLVVDAKTDKVLGIHMVGPEAAEIMQGLAAALKVGITKKQLDGTVGIHPTSAEEFVTMRKPARRIRNKEKVKAAA</sequence>
<name>A0AAW1QRG3_9CHLO</name>
<evidence type="ECO:0000256" key="9">
    <source>
        <dbReference type="PIRSR" id="PIRSR000350-4"/>
    </source>
</evidence>
<dbReference type="InterPro" id="IPR016156">
    <property type="entry name" value="FAD/NAD-linked_Rdtase_dimer_sf"/>
</dbReference>
<dbReference type="Gene3D" id="3.50.50.60">
    <property type="entry name" value="FAD/NAD(P)-binding domain"/>
    <property type="match status" value="2"/>
</dbReference>
<dbReference type="PROSITE" id="PS00076">
    <property type="entry name" value="PYRIDINE_REDOX_1"/>
    <property type="match status" value="1"/>
</dbReference>
<evidence type="ECO:0000256" key="11">
    <source>
        <dbReference type="SAM" id="MobiDB-lite"/>
    </source>
</evidence>
<evidence type="ECO:0000256" key="5">
    <source>
        <dbReference type="ARBA" id="ARBA00023157"/>
    </source>
</evidence>
<dbReference type="Pfam" id="PF02852">
    <property type="entry name" value="Pyr_redox_dim"/>
    <property type="match status" value="1"/>
</dbReference>
<keyword evidence="15" id="KW-1185">Reference proteome</keyword>
<dbReference type="GO" id="GO:0045454">
    <property type="term" value="P:cell redox homeostasis"/>
    <property type="evidence" value="ECO:0007669"/>
    <property type="project" value="InterPro"/>
</dbReference>
<dbReference type="GO" id="GO:0006749">
    <property type="term" value="P:glutathione metabolic process"/>
    <property type="evidence" value="ECO:0007669"/>
    <property type="project" value="TreeGrafter"/>
</dbReference>
<feature type="compositionally biased region" description="Low complexity" evidence="11">
    <location>
        <begin position="63"/>
        <end position="73"/>
    </location>
</feature>
<organism evidence="14 15">
    <name type="scientific">[Myrmecia] bisecta</name>
    <dbReference type="NCBI Taxonomy" id="41462"/>
    <lineage>
        <taxon>Eukaryota</taxon>
        <taxon>Viridiplantae</taxon>
        <taxon>Chlorophyta</taxon>
        <taxon>core chlorophytes</taxon>
        <taxon>Trebouxiophyceae</taxon>
        <taxon>Trebouxiales</taxon>
        <taxon>Trebouxiaceae</taxon>
        <taxon>Myrmecia</taxon>
    </lineage>
</organism>
<evidence type="ECO:0000256" key="10">
    <source>
        <dbReference type="RuleBase" id="RU003691"/>
    </source>
</evidence>
<dbReference type="InterPro" id="IPR012999">
    <property type="entry name" value="Pyr_OxRdtase_I_AS"/>
</dbReference>
<dbReference type="GO" id="GO:0050660">
    <property type="term" value="F:flavin adenine dinucleotide binding"/>
    <property type="evidence" value="ECO:0007669"/>
    <property type="project" value="InterPro"/>
</dbReference>
<evidence type="ECO:0000256" key="8">
    <source>
        <dbReference type="PIRSR" id="PIRSR000350-3"/>
    </source>
</evidence>
<comment type="similarity">
    <text evidence="1 10">Belongs to the class-I pyridine nucleotide-disulfide oxidoreductase family.</text>
</comment>
<dbReference type="Gene3D" id="3.30.390.30">
    <property type="match status" value="1"/>
</dbReference>
<evidence type="ECO:0000256" key="6">
    <source>
        <dbReference type="ARBA" id="ARBA00023284"/>
    </source>
</evidence>
<feature type="active site" description="Proton acceptor" evidence="7">
    <location>
        <position position="529"/>
    </location>
</feature>
<dbReference type="NCBIfam" id="NF004776">
    <property type="entry name" value="PRK06116.1"/>
    <property type="match status" value="1"/>
</dbReference>
<dbReference type="Pfam" id="PF07992">
    <property type="entry name" value="Pyr_redox_2"/>
    <property type="match status" value="1"/>
</dbReference>
<feature type="binding site" evidence="8">
    <location>
        <position position="200"/>
    </location>
    <ligand>
        <name>FAD</name>
        <dbReference type="ChEBI" id="CHEBI:57692"/>
    </ligand>
</feature>
<keyword evidence="4 10" id="KW-0560">Oxidoreductase</keyword>
<keyword evidence="3 8" id="KW-0274">FAD</keyword>
<evidence type="ECO:0000313" key="15">
    <source>
        <dbReference type="Proteomes" id="UP001489004"/>
    </source>
</evidence>
<feature type="binding site" evidence="8">
    <location>
        <position position="394"/>
    </location>
    <ligand>
        <name>FAD</name>
        <dbReference type="ChEBI" id="CHEBI:57692"/>
    </ligand>
</feature>
<evidence type="ECO:0000256" key="1">
    <source>
        <dbReference type="ARBA" id="ARBA00007532"/>
    </source>
</evidence>
<dbReference type="GO" id="GO:0034599">
    <property type="term" value="P:cellular response to oxidative stress"/>
    <property type="evidence" value="ECO:0007669"/>
    <property type="project" value="TreeGrafter"/>
</dbReference>
<dbReference type="PRINTS" id="PR00368">
    <property type="entry name" value="FADPNR"/>
</dbReference>
<protein>
    <recommendedName>
        <fullName evidence="16">Glutathione reductase</fullName>
    </recommendedName>
</protein>
<keyword evidence="8" id="KW-0520">NAD</keyword>
<feature type="region of interest" description="Disordered" evidence="11">
    <location>
        <begin position="54"/>
        <end position="73"/>
    </location>
</feature>
<evidence type="ECO:0000313" key="14">
    <source>
        <dbReference type="EMBL" id="KAK9824171.1"/>
    </source>
</evidence>
<evidence type="ECO:0000256" key="4">
    <source>
        <dbReference type="ARBA" id="ARBA00023002"/>
    </source>
</evidence>
<dbReference type="GO" id="GO:0005739">
    <property type="term" value="C:mitochondrion"/>
    <property type="evidence" value="ECO:0007669"/>
    <property type="project" value="TreeGrafter"/>
</dbReference>